<organism evidence="1 2">
    <name type="scientific">Pangasianodon gigas</name>
    <name type="common">Mekong giant catfish</name>
    <name type="synonym">Pangasius gigas</name>
    <dbReference type="NCBI Taxonomy" id="30993"/>
    <lineage>
        <taxon>Eukaryota</taxon>
        <taxon>Metazoa</taxon>
        <taxon>Chordata</taxon>
        <taxon>Craniata</taxon>
        <taxon>Vertebrata</taxon>
        <taxon>Euteleostomi</taxon>
        <taxon>Actinopterygii</taxon>
        <taxon>Neopterygii</taxon>
        <taxon>Teleostei</taxon>
        <taxon>Ostariophysi</taxon>
        <taxon>Siluriformes</taxon>
        <taxon>Pangasiidae</taxon>
        <taxon>Pangasianodon</taxon>
    </lineage>
</organism>
<evidence type="ECO:0000313" key="1">
    <source>
        <dbReference type="EMBL" id="MCI4378020.1"/>
    </source>
</evidence>
<dbReference type="EMBL" id="CM040458">
    <property type="protein sequence ID" value="MCI4378020.1"/>
    <property type="molecule type" value="Genomic_DNA"/>
</dbReference>
<dbReference type="Proteomes" id="UP000829447">
    <property type="component" value="Linkage Group LG5"/>
</dbReference>
<evidence type="ECO:0000313" key="2">
    <source>
        <dbReference type="Proteomes" id="UP000829447"/>
    </source>
</evidence>
<accession>A0ACC5WGN5</accession>
<name>A0ACC5WGN5_PANGG</name>
<gene>
    <name evidence="1" type="ORF">PGIGA_G00210550</name>
</gene>
<comment type="caution">
    <text evidence="1">The sequence shown here is derived from an EMBL/GenBank/DDBJ whole genome shotgun (WGS) entry which is preliminary data.</text>
</comment>
<reference evidence="1 2" key="1">
    <citation type="journal article" date="2022" name="bioRxiv">
        <title>An ancient truncated duplication of the anti-Mullerian hormone receptor type 2 gene is a potential conserved master sex determinant in the Pangasiidae catfish family.</title>
        <authorList>
            <person name="Wen M."/>
            <person name="Pan Q."/>
            <person name="Jouanno E."/>
            <person name="Montfort J."/>
            <person name="Zahm M."/>
            <person name="Cabau C."/>
            <person name="Klopp C."/>
            <person name="Iampietro C."/>
            <person name="Roques C."/>
            <person name="Bouchez O."/>
            <person name="Castinel A."/>
            <person name="Donnadieu C."/>
            <person name="Parrinello H."/>
            <person name="Poncet C."/>
            <person name="Belmonte E."/>
            <person name="Gautier V."/>
            <person name="Avarre J.-C."/>
            <person name="Dugue R."/>
            <person name="Gustiano R."/>
            <person name="Ha T.T.T."/>
            <person name="Campet M."/>
            <person name="Sriphairoj K."/>
            <person name="Ribolli J."/>
            <person name="de Almeida F.L."/>
            <person name="Desvignes T."/>
            <person name="Postlethwait J.H."/>
            <person name="Bucao C.F."/>
            <person name="Robinson-Rechavi M."/>
            <person name="Bobe J."/>
            <person name="Herpin A."/>
            <person name="Guiguen Y."/>
        </authorList>
    </citation>
    <scope>NUCLEOTIDE SEQUENCE [LARGE SCALE GENOMIC DNA]</scope>
    <source>
        <strain evidence="1">YG-Dec2019</strain>
    </source>
</reference>
<sequence length="123" mass="12467">LVYARDRRNIRGWTAEAGGILLAWGGWSTTEGGVLLGLGVVVAEGPGTTNTVYVGLGWGASVTKAPGGRGSNCLWGASFGLAVSRGSRGDVEVMRLFCLASPTVLCGKLYACSCPCPCDGGAA</sequence>
<proteinExistence type="predicted"/>
<protein>
    <submittedName>
        <fullName evidence="1">Uncharacterized protein</fullName>
    </submittedName>
</protein>
<keyword evidence="2" id="KW-1185">Reference proteome</keyword>
<feature type="non-terminal residue" evidence="1">
    <location>
        <position position="1"/>
    </location>
</feature>
<feature type="non-terminal residue" evidence="1">
    <location>
        <position position="123"/>
    </location>
</feature>